<dbReference type="PANTHER" id="PTHR46734">
    <property type="entry name" value="TELOMERIC REPEAT-BINDING FACTOR 1 TERF1"/>
    <property type="match status" value="1"/>
</dbReference>
<dbReference type="OrthoDB" id="608866at2759"/>
<feature type="compositionally biased region" description="Basic and acidic residues" evidence="7">
    <location>
        <begin position="94"/>
        <end position="114"/>
    </location>
</feature>
<keyword evidence="2" id="KW-0158">Chromosome</keyword>
<dbReference type="FunFam" id="1.10.10.60:FF:000129">
    <property type="entry name" value="Telomeric repeat-binding factor 2"/>
    <property type="match status" value="1"/>
</dbReference>
<name>A0A401Q050_SCYTO</name>
<organism evidence="10 11">
    <name type="scientific">Scyliorhinus torazame</name>
    <name type="common">Cloudy catshark</name>
    <name type="synonym">Catulus torazame</name>
    <dbReference type="NCBI Taxonomy" id="75743"/>
    <lineage>
        <taxon>Eukaryota</taxon>
        <taxon>Metazoa</taxon>
        <taxon>Chordata</taxon>
        <taxon>Craniata</taxon>
        <taxon>Vertebrata</taxon>
        <taxon>Chondrichthyes</taxon>
        <taxon>Elasmobranchii</taxon>
        <taxon>Galeomorphii</taxon>
        <taxon>Galeoidea</taxon>
        <taxon>Carcharhiniformes</taxon>
        <taxon>Scyliorhinidae</taxon>
        <taxon>Scyliorhinus</taxon>
    </lineage>
</organism>
<keyword evidence="3" id="KW-0779">Telomere</keyword>
<dbReference type="InterPro" id="IPR017930">
    <property type="entry name" value="Myb_dom"/>
</dbReference>
<dbReference type="GO" id="GO:0000783">
    <property type="term" value="C:nuclear telomere cap complex"/>
    <property type="evidence" value="ECO:0007669"/>
    <property type="project" value="TreeGrafter"/>
</dbReference>
<sequence length="257" mass="29832">SVAVCMEKGDFKKASEVLERQFQDDMASESDQPLKRKLSTVINKKDPCHKFLTNFSNKRLVDSAESLANRIFNEKESNFLIHAATKVVQSRKKRDTELHSSEEEDNSEHQHGKCGDSSNGEVDGKTNNTKTTTERSKKRLYSFVEHQVWKPMKSEAVRDFARNRKRSTVKKKKITSNGHLVESKKQNISVNSEVQRKKRPWSWNEDTQLKLGARRFGSGCWSKILEHYEFNNRTSVMLKDRWRTMKKLGMVNSDDEC</sequence>
<feature type="region of interest" description="Disordered" evidence="7">
    <location>
        <begin position="88"/>
        <end position="136"/>
    </location>
</feature>
<dbReference type="InterPro" id="IPR036507">
    <property type="entry name" value="Telomere_rpt-bd_fac_dimer_sf"/>
</dbReference>
<dbReference type="GO" id="GO:0031981">
    <property type="term" value="C:nuclear lumen"/>
    <property type="evidence" value="ECO:0007669"/>
    <property type="project" value="UniProtKB-ARBA"/>
</dbReference>
<proteinExistence type="predicted"/>
<comment type="caution">
    <text evidence="10">The sequence shown here is derived from an EMBL/GenBank/DDBJ whole genome shotgun (WGS) entry which is preliminary data.</text>
</comment>
<evidence type="ECO:0000259" key="8">
    <source>
        <dbReference type="PROSITE" id="PS50090"/>
    </source>
</evidence>
<dbReference type="InterPro" id="IPR052450">
    <property type="entry name" value="TRBD-Containing_Protein"/>
</dbReference>
<dbReference type="GO" id="GO:1905839">
    <property type="term" value="P:negative regulation of telomeric D-loop disassembly"/>
    <property type="evidence" value="ECO:0007669"/>
    <property type="project" value="TreeGrafter"/>
</dbReference>
<dbReference type="AlphaFoldDB" id="A0A401Q050"/>
<dbReference type="GO" id="GO:0098505">
    <property type="term" value="F:G-rich strand telomeric DNA binding"/>
    <property type="evidence" value="ECO:0007669"/>
    <property type="project" value="TreeGrafter"/>
</dbReference>
<evidence type="ECO:0000256" key="6">
    <source>
        <dbReference type="ARBA" id="ARBA00023306"/>
    </source>
</evidence>
<reference evidence="10 11" key="1">
    <citation type="journal article" date="2018" name="Nat. Ecol. Evol.">
        <title>Shark genomes provide insights into elasmobranch evolution and the origin of vertebrates.</title>
        <authorList>
            <person name="Hara Y"/>
            <person name="Yamaguchi K"/>
            <person name="Onimaru K"/>
            <person name="Kadota M"/>
            <person name="Koyanagi M"/>
            <person name="Keeley SD"/>
            <person name="Tatsumi K"/>
            <person name="Tanaka K"/>
            <person name="Motone F"/>
            <person name="Kageyama Y"/>
            <person name="Nozu R"/>
            <person name="Adachi N"/>
            <person name="Nishimura O"/>
            <person name="Nakagawa R"/>
            <person name="Tanegashima C"/>
            <person name="Kiyatake I"/>
            <person name="Matsumoto R"/>
            <person name="Murakumo K"/>
            <person name="Nishida K"/>
            <person name="Terakita A"/>
            <person name="Kuratani S"/>
            <person name="Sato K"/>
            <person name="Hyodo S Kuraku.S."/>
        </authorList>
    </citation>
    <scope>NUCLEOTIDE SEQUENCE [LARGE SCALE GENOMIC DNA]</scope>
</reference>
<keyword evidence="4" id="KW-0238">DNA-binding</keyword>
<dbReference type="PANTHER" id="PTHR46734:SF1">
    <property type="entry name" value="TELOMERIC REPEAT-BINDING FACTOR 1"/>
    <property type="match status" value="1"/>
</dbReference>
<evidence type="ECO:0000256" key="5">
    <source>
        <dbReference type="ARBA" id="ARBA00023242"/>
    </source>
</evidence>
<dbReference type="SUPFAM" id="SSF63600">
    <property type="entry name" value="Telomeric repeat binding factor (TRF) dimerisation domain"/>
    <property type="match status" value="1"/>
</dbReference>
<dbReference type="InterPro" id="IPR001005">
    <property type="entry name" value="SANT/Myb"/>
</dbReference>
<dbReference type="Proteomes" id="UP000288216">
    <property type="component" value="Unassembled WGS sequence"/>
</dbReference>
<dbReference type="GO" id="GO:0003720">
    <property type="term" value="F:telomerase activity"/>
    <property type="evidence" value="ECO:0007669"/>
    <property type="project" value="TreeGrafter"/>
</dbReference>
<dbReference type="InterPro" id="IPR009057">
    <property type="entry name" value="Homeodomain-like_sf"/>
</dbReference>
<evidence type="ECO:0000313" key="10">
    <source>
        <dbReference type="EMBL" id="GCB78789.1"/>
    </source>
</evidence>
<dbReference type="GO" id="GO:0008156">
    <property type="term" value="P:negative regulation of DNA replication"/>
    <property type="evidence" value="ECO:0007669"/>
    <property type="project" value="TreeGrafter"/>
</dbReference>
<dbReference type="Gene3D" id="1.10.10.60">
    <property type="entry name" value="Homeodomain-like"/>
    <property type="match status" value="1"/>
</dbReference>
<dbReference type="GO" id="GO:0008301">
    <property type="term" value="F:DNA binding, bending"/>
    <property type="evidence" value="ECO:0007669"/>
    <property type="project" value="TreeGrafter"/>
</dbReference>
<evidence type="ECO:0000256" key="2">
    <source>
        <dbReference type="ARBA" id="ARBA00022454"/>
    </source>
</evidence>
<feature type="domain" description="Myb-like" evidence="8">
    <location>
        <begin position="193"/>
        <end position="246"/>
    </location>
</feature>
<feature type="compositionally biased region" description="Polar residues" evidence="7">
    <location>
        <begin position="116"/>
        <end position="131"/>
    </location>
</feature>
<keyword evidence="11" id="KW-1185">Reference proteome</keyword>
<evidence type="ECO:0000256" key="7">
    <source>
        <dbReference type="SAM" id="MobiDB-lite"/>
    </source>
</evidence>
<evidence type="ECO:0000313" key="11">
    <source>
        <dbReference type="Proteomes" id="UP000288216"/>
    </source>
</evidence>
<evidence type="ECO:0000256" key="3">
    <source>
        <dbReference type="ARBA" id="ARBA00022895"/>
    </source>
</evidence>
<evidence type="ECO:0000259" key="9">
    <source>
        <dbReference type="PROSITE" id="PS51294"/>
    </source>
</evidence>
<dbReference type="PROSITE" id="PS51294">
    <property type="entry name" value="HTH_MYB"/>
    <property type="match status" value="1"/>
</dbReference>
<evidence type="ECO:0000256" key="1">
    <source>
        <dbReference type="ARBA" id="ARBA00004574"/>
    </source>
</evidence>
<gene>
    <name evidence="10" type="ORF">scyTo_0018660</name>
</gene>
<keyword evidence="5" id="KW-0539">Nucleus</keyword>
<accession>A0A401Q050</accession>
<dbReference type="EMBL" id="BFAA01013191">
    <property type="protein sequence ID" value="GCB78789.1"/>
    <property type="molecule type" value="Genomic_DNA"/>
</dbReference>
<dbReference type="STRING" id="75743.A0A401Q050"/>
<keyword evidence="6" id="KW-0131">Cell cycle</keyword>
<feature type="non-terminal residue" evidence="10">
    <location>
        <position position="1"/>
    </location>
</feature>
<dbReference type="Pfam" id="PF00249">
    <property type="entry name" value="Myb_DNA-binding"/>
    <property type="match status" value="1"/>
</dbReference>
<dbReference type="GO" id="GO:0003691">
    <property type="term" value="F:double-stranded telomeric DNA binding"/>
    <property type="evidence" value="ECO:0007669"/>
    <property type="project" value="TreeGrafter"/>
</dbReference>
<evidence type="ECO:0000256" key="4">
    <source>
        <dbReference type="ARBA" id="ARBA00023125"/>
    </source>
</evidence>
<dbReference type="SMART" id="SM00717">
    <property type="entry name" value="SANT"/>
    <property type="match status" value="1"/>
</dbReference>
<dbReference type="SUPFAM" id="SSF46689">
    <property type="entry name" value="Homeodomain-like"/>
    <property type="match status" value="1"/>
</dbReference>
<dbReference type="GO" id="GO:0008017">
    <property type="term" value="F:microtubule binding"/>
    <property type="evidence" value="ECO:0007669"/>
    <property type="project" value="TreeGrafter"/>
</dbReference>
<dbReference type="Gene3D" id="1.25.40.210">
    <property type="entry name" value="Telomere repeat-binding factor, dimerisation domain"/>
    <property type="match status" value="1"/>
</dbReference>
<comment type="subcellular location">
    <subcellularLocation>
        <location evidence="1">Chromosome</location>
        <location evidence="1">Telomere</location>
    </subcellularLocation>
</comment>
<dbReference type="PROSITE" id="PS50090">
    <property type="entry name" value="MYB_LIKE"/>
    <property type="match status" value="1"/>
</dbReference>
<dbReference type="OMA" id="MNELHPW"/>
<dbReference type="GO" id="GO:0007004">
    <property type="term" value="P:telomere maintenance via telomerase"/>
    <property type="evidence" value="ECO:0007669"/>
    <property type="project" value="TreeGrafter"/>
</dbReference>
<protein>
    <submittedName>
        <fullName evidence="10">Uncharacterized protein</fullName>
    </submittedName>
</protein>
<dbReference type="CDD" id="cd11660">
    <property type="entry name" value="SANT_TRF"/>
    <property type="match status" value="1"/>
</dbReference>
<feature type="domain" description="HTH myb-type" evidence="9">
    <location>
        <begin position="196"/>
        <end position="250"/>
    </location>
</feature>
<dbReference type="GO" id="GO:0071532">
    <property type="term" value="F:ankyrin repeat binding"/>
    <property type="evidence" value="ECO:0007669"/>
    <property type="project" value="TreeGrafter"/>
</dbReference>